<dbReference type="Gene3D" id="3.30.70.1230">
    <property type="entry name" value="Nucleotide cyclase"/>
    <property type="match status" value="1"/>
</dbReference>
<dbReference type="EMBL" id="WJQU01000004">
    <property type="protein sequence ID" value="KAJ6636159.1"/>
    <property type="molecule type" value="Genomic_DNA"/>
</dbReference>
<dbReference type="Pfam" id="PF01094">
    <property type="entry name" value="ANF_receptor"/>
    <property type="match status" value="1"/>
</dbReference>
<keyword evidence="13 15" id="KW-0456">Lyase</keyword>
<evidence type="ECO:0000256" key="10">
    <source>
        <dbReference type="ARBA" id="ARBA00023136"/>
    </source>
</evidence>
<feature type="signal peptide" evidence="17">
    <location>
        <begin position="1"/>
        <end position="24"/>
    </location>
</feature>
<feature type="domain" description="Protein kinase" evidence="18">
    <location>
        <begin position="586"/>
        <end position="863"/>
    </location>
</feature>
<evidence type="ECO:0000256" key="5">
    <source>
        <dbReference type="ARBA" id="ARBA00022692"/>
    </source>
</evidence>
<comment type="caution">
    <text evidence="20">The sequence shown here is derived from an EMBL/GenBank/DDBJ whole genome shotgun (WGS) entry which is preliminary data.</text>
</comment>
<evidence type="ECO:0000313" key="20">
    <source>
        <dbReference type="EMBL" id="KAJ6636159.1"/>
    </source>
</evidence>
<keyword evidence="14 16" id="KW-0141">cGMP biosynthesis</keyword>
<protein>
    <recommendedName>
        <fullName evidence="3 16">Guanylate cyclase</fullName>
        <ecNumber evidence="3 16">4.6.1.2</ecNumber>
    </recommendedName>
</protein>
<dbReference type="EC" id="4.6.1.2" evidence="3 16"/>
<dbReference type="GO" id="GO:0004672">
    <property type="term" value="F:protein kinase activity"/>
    <property type="evidence" value="ECO:0007669"/>
    <property type="project" value="InterPro"/>
</dbReference>
<gene>
    <name evidence="20" type="primary">Npr1_1</name>
    <name evidence="20" type="ORF">Bhyg_14746</name>
</gene>
<dbReference type="InterPro" id="IPR001245">
    <property type="entry name" value="Ser-Thr/Tyr_kinase_cat_dom"/>
</dbReference>
<evidence type="ECO:0000256" key="3">
    <source>
        <dbReference type="ARBA" id="ARBA00012202"/>
    </source>
</evidence>
<dbReference type="GO" id="GO:0005524">
    <property type="term" value="F:ATP binding"/>
    <property type="evidence" value="ECO:0007669"/>
    <property type="project" value="InterPro"/>
</dbReference>
<evidence type="ECO:0000313" key="21">
    <source>
        <dbReference type="Proteomes" id="UP001151699"/>
    </source>
</evidence>
<name>A0A9Q0MR67_9DIPT</name>
<dbReference type="CDD" id="cd06373">
    <property type="entry name" value="PBP1_NPR-like"/>
    <property type="match status" value="1"/>
</dbReference>
<dbReference type="FunFam" id="3.40.50.2300:FF:000371">
    <property type="entry name" value="Guanylate cyclase"/>
    <property type="match status" value="1"/>
</dbReference>
<evidence type="ECO:0000256" key="8">
    <source>
        <dbReference type="ARBA" id="ARBA00022989"/>
    </source>
</evidence>
<dbReference type="GO" id="GO:0004016">
    <property type="term" value="F:adenylate cyclase activity"/>
    <property type="evidence" value="ECO:0007669"/>
    <property type="project" value="TreeGrafter"/>
</dbReference>
<dbReference type="Gene3D" id="1.10.510.10">
    <property type="entry name" value="Transferase(Phosphotransferase) domain 1"/>
    <property type="match status" value="1"/>
</dbReference>
<dbReference type="OrthoDB" id="302535at2759"/>
<keyword evidence="7" id="KW-0547">Nucleotide-binding</keyword>
<dbReference type="Pfam" id="PF00211">
    <property type="entry name" value="Guanylate_cyc"/>
    <property type="match status" value="1"/>
</dbReference>
<keyword evidence="12" id="KW-0325">Glycoprotein</keyword>
<dbReference type="InterPro" id="IPR011009">
    <property type="entry name" value="Kinase-like_dom_sf"/>
</dbReference>
<dbReference type="CDD" id="cd14042">
    <property type="entry name" value="PK_GC-A_B"/>
    <property type="match status" value="1"/>
</dbReference>
<keyword evidence="5" id="KW-0812">Transmembrane</keyword>
<evidence type="ECO:0000256" key="13">
    <source>
        <dbReference type="ARBA" id="ARBA00023239"/>
    </source>
</evidence>
<dbReference type="InterPro" id="IPR001170">
    <property type="entry name" value="ANPR/GUC"/>
</dbReference>
<feature type="chain" id="PRO_5040458479" description="Guanylate cyclase" evidence="17">
    <location>
        <begin position="25"/>
        <end position="1209"/>
    </location>
</feature>
<reference evidence="20" key="1">
    <citation type="submission" date="2022-07" db="EMBL/GenBank/DDBJ databases">
        <authorList>
            <person name="Trinca V."/>
            <person name="Uliana J.V.C."/>
            <person name="Torres T.T."/>
            <person name="Ward R.J."/>
            <person name="Monesi N."/>
        </authorList>
    </citation>
    <scope>NUCLEOTIDE SEQUENCE</scope>
    <source>
        <strain evidence="20">HSMRA1968</strain>
        <tissue evidence="20">Whole embryos</tissue>
    </source>
</reference>
<keyword evidence="9" id="KW-0342">GTP-binding</keyword>
<dbReference type="Gene3D" id="3.40.50.2300">
    <property type="match status" value="3"/>
</dbReference>
<comment type="catalytic activity">
    <reaction evidence="1 16">
        <text>GTP = 3',5'-cyclic GMP + diphosphate</text>
        <dbReference type="Rhea" id="RHEA:13665"/>
        <dbReference type="ChEBI" id="CHEBI:33019"/>
        <dbReference type="ChEBI" id="CHEBI:37565"/>
        <dbReference type="ChEBI" id="CHEBI:57746"/>
        <dbReference type="EC" id="4.6.1.2"/>
    </reaction>
</comment>
<evidence type="ECO:0000256" key="12">
    <source>
        <dbReference type="ARBA" id="ARBA00023180"/>
    </source>
</evidence>
<dbReference type="SUPFAM" id="SSF53822">
    <property type="entry name" value="Periplasmic binding protein-like I"/>
    <property type="match status" value="1"/>
</dbReference>
<keyword evidence="8" id="KW-1133">Transmembrane helix</keyword>
<keyword evidence="21" id="KW-1185">Reference proteome</keyword>
<evidence type="ECO:0000256" key="15">
    <source>
        <dbReference type="RuleBase" id="RU000405"/>
    </source>
</evidence>
<dbReference type="AlphaFoldDB" id="A0A9Q0MR67"/>
<dbReference type="InterPro" id="IPR018297">
    <property type="entry name" value="A/G_cyclase_CS"/>
</dbReference>
<dbReference type="InterPro" id="IPR050401">
    <property type="entry name" value="Cyclic_nucleotide_synthase"/>
</dbReference>
<dbReference type="SUPFAM" id="SSF56112">
    <property type="entry name" value="Protein kinase-like (PK-like)"/>
    <property type="match status" value="1"/>
</dbReference>
<dbReference type="Pfam" id="PF07714">
    <property type="entry name" value="PK_Tyr_Ser-Thr"/>
    <property type="match status" value="1"/>
</dbReference>
<keyword evidence="11 20" id="KW-0675">Receptor</keyword>
<dbReference type="InterPro" id="IPR001054">
    <property type="entry name" value="A/G_cyclase"/>
</dbReference>
<dbReference type="GO" id="GO:0005886">
    <property type="term" value="C:plasma membrane"/>
    <property type="evidence" value="ECO:0007669"/>
    <property type="project" value="UniProtKB-SubCell"/>
</dbReference>
<evidence type="ECO:0000259" key="19">
    <source>
        <dbReference type="PROSITE" id="PS50125"/>
    </source>
</evidence>
<proteinExistence type="inferred from homology"/>
<sequence>MTTEAYKIAIVIVFILSILSPIDAEAIHLRDKSNQFPSILIENVIRNKRENFDQYSTETAGTENHTLVSKKPSDECKTVTTIRKVRDKRELFFGVLLPSNMPDRGGSPAVLPAMELAVKRVVAPGGILEGWDVTMEYRDTQCSSVEGPLAAFELYTKLKPDAFFGPICDYVLAPVTRYCGVWEVPVITTGGFAEAFNFKSTHYPTLTRMLGSYKHVGIAAHGILKEFNWNTVMLMYHNHDESSGKGNSDCFFTLGAIYRFLNQSSQAQFDEEKSTRSDFKILLEKVKKKARIVIMCANPTTIREIMLAAEELNMVNSGEYVFFNIELFSSMTATSVKPWYNPKDNQTVNERAKTAYTALLTVIAKQPEDDEYLEFSKRVKELAELKYNYTFTEPVSTFVTAFYDAVLLYAYALNQSIQEDPQTLYRPMNGTRITHLMWNRNFKGITGNVTIDSNGDRISDYSLLDMNPETGYFEIVANYFNKTGLQYVEGKSIHWAGGRTEPPPDRPTCGFDNSLCPDNSLPGYAILSLVLGFAIILMAIASLLGYRHYRLEAEINSMTWRINWNDVLPCNPASKHRGSLHSLAKRGSQLTVGSEELGSIPGDKQLFIPIGFYKGSKVAIKRIHESNITLNREQMLELKRMKDIQHEHLVRFYGACVDPPNCCILTEYCPKGSLQDILENDQIKLDWMFKLSLMHDITRGMHFLHTSDIKSHGNLKSSNCVVDSRFVLKITDFGLHKMRSLSVDDESQNTDSFAYWRKLLWTAPELLRLDNRAHEGTPKGDVYSFGIIVHEITTRQGPFYLGTDDKSPKEIIQLVKDGANHNGYLFRPKIDETAFDDVNSIMVKCWNEDPGDRPDFTILKSTIRKINKENETGNIVDNLLQRMEQYANNLEGLVEERTQDYLEEKKKCEELLYQLLPKSVAAQLIFGKPVIAEVFEQVTIYFSDIVGFTSISAASTPMQVVDLLNDLYTCFDSIVENFDVYKVETIGDAYMVVSGLPVRNGNLHAREIARTALALLKNVHKFKIRHRPDEQLKLRIGLHSGPCVAGVVGLKMPRYCLFGDTVNTASRMESNGEALKIHISHNTKLILDSFGTFDTIERGYVDMKGKGKMLTYWLNGEHTNDDVMNCNEHQSTISEASTVAAMAVQSMHKNGSIHNNHKIPNNDKNPTLIHFNNLVKSNNIKNTQYKKMCNLDEDSLRNNVNQPLLTKIS</sequence>
<evidence type="ECO:0000256" key="7">
    <source>
        <dbReference type="ARBA" id="ARBA00022741"/>
    </source>
</evidence>
<dbReference type="SMART" id="SM00044">
    <property type="entry name" value="CYCc"/>
    <property type="match status" value="1"/>
</dbReference>
<accession>A0A9Q0MR67</accession>
<dbReference type="InterPro" id="IPR029787">
    <property type="entry name" value="Nucleotide_cyclase"/>
</dbReference>
<dbReference type="InterPro" id="IPR028082">
    <property type="entry name" value="Peripla_BP_I"/>
</dbReference>
<evidence type="ECO:0000256" key="6">
    <source>
        <dbReference type="ARBA" id="ARBA00022729"/>
    </source>
</evidence>
<evidence type="ECO:0000256" key="11">
    <source>
        <dbReference type="ARBA" id="ARBA00023170"/>
    </source>
</evidence>
<dbReference type="CDD" id="cd07302">
    <property type="entry name" value="CHD"/>
    <property type="match status" value="1"/>
</dbReference>
<dbReference type="GO" id="GO:0035556">
    <property type="term" value="P:intracellular signal transduction"/>
    <property type="evidence" value="ECO:0007669"/>
    <property type="project" value="InterPro"/>
</dbReference>
<feature type="domain" description="Guanylate cyclase" evidence="19">
    <location>
        <begin position="939"/>
        <end position="1069"/>
    </location>
</feature>
<organism evidence="20 21">
    <name type="scientific">Pseudolycoriella hygida</name>
    <dbReference type="NCBI Taxonomy" id="35572"/>
    <lineage>
        <taxon>Eukaryota</taxon>
        <taxon>Metazoa</taxon>
        <taxon>Ecdysozoa</taxon>
        <taxon>Arthropoda</taxon>
        <taxon>Hexapoda</taxon>
        <taxon>Insecta</taxon>
        <taxon>Pterygota</taxon>
        <taxon>Neoptera</taxon>
        <taxon>Endopterygota</taxon>
        <taxon>Diptera</taxon>
        <taxon>Nematocera</taxon>
        <taxon>Sciaroidea</taxon>
        <taxon>Sciaridae</taxon>
        <taxon>Pseudolycoriella</taxon>
    </lineage>
</organism>
<comment type="similarity">
    <text evidence="15">Belongs to the adenylyl cyclase class-4/guanylyl cyclase family.</text>
</comment>
<evidence type="ECO:0000256" key="14">
    <source>
        <dbReference type="ARBA" id="ARBA00023293"/>
    </source>
</evidence>
<dbReference type="GO" id="GO:0007168">
    <property type="term" value="P:receptor guanylyl cyclase signaling pathway"/>
    <property type="evidence" value="ECO:0007669"/>
    <property type="project" value="TreeGrafter"/>
</dbReference>
<keyword evidence="6 17" id="KW-0732">Signal</keyword>
<dbReference type="SUPFAM" id="SSF55073">
    <property type="entry name" value="Nucleotide cyclase"/>
    <property type="match status" value="1"/>
</dbReference>
<evidence type="ECO:0000256" key="2">
    <source>
        <dbReference type="ARBA" id="ARBA00004251"/>
    </source>
</evidence>
<dbReference type="PANTHER" id="PTHR11920:SF494">
    <property type="entry name" value="ATRIAL NATRIURETIC PEPTIDE RECEPTOR 2"/>
    <property type="match status" value="1"/>
</dbReference>
<dbReference type="FunFam" id="3.30.70.1230:FF:000004">
    <property type="entry name" value="Guanylate cyclase"/>
    <property type="match status" value="1"/>
</dbReference>
<dbReference type="FunFam" id="1.10.510.10:FF:000420">
    <property type="entry name" value="Guanylate cyclase"/>
    <property type="match status" value="1"/>
</dbReference>
<evidence type="ECO:0000256" key="1">
    <source>
        <dbReference type="ARBA" id="ARBA00001436"/>
    </source>
</evidence>
<dbReference type="PRINTS" id="PR00255">
    <property type="entry name" value="NATPEPTIDER"/>
</dbReference>
<dbReference type="PROSITE" id="PS00452">
    <property type="entry name" value="GUANYLATE_CYCLASE_1"/>
    <property type="match status" value="1"/>
</dbReference>
<dbReference type="PANTHER" id="PTHR11920">
    <property type="entry name" value="GUANYLYL CYCLASE"/>
    <property type="match status" value="1"/>
</dbReference>
<comment type="subcellular location">
    <subcellularLocation>
        <location evidence="2">Cell membrane</location>
        <topology evidence="2">Single-pass type I membrane protein</topology>
    </subcellularLocation>
</comment>
<keyword evidence="10" id="KW-0472">Membrane</keyword>
<dbReference type="PROSITE" id="PS50125">
    <property type="entry name" value="GUANYLATE_CYCLASE_2"/>
    <property type="match status" value="1"/>
</dbReference>
<dbReference type="GO" id="GO:0004383">
    <property type="term" value="F:guanylate cyclase activity"/>
    <property type="evidence" value="ECO:0007669"/>
    <property type="project" value="UniProtKB-EC"/>
</dbReference>
<dbReference type="InterPro" id="IPR001828">
    <property type="entry name" value="ANF_lig-bd_rcpt"/>
</dbReference>
<keyword evidence="4" id="KW-1003">Cell membrane</keyword>
<dbReference type="Proteomes" id="UP001151699">
    <property type="component" value="Chromosome C"/>
</dbReference>
<dbReference type="InterPro" id="IPR000719">
    <property type="entry name" value="Prot_kinase_dom"/>
</dbReference>
<dbReference type="GO" id="GO:0001653">
    <property type="term" value="F:peptide receptor activity"/>
    <property type="evidence" value="ECO:0007669"/>
    <property type="project" value="TreeGrafter"/>
</dbReference>
<dbReference type="GO" id="GO:0005525">
    <property type="term" value="F:GTP binding"/>
    <property type="evidence" value="ECO:0007669"/>
    <property type="project" value="UniProtKB-KW"/>
</dbReference>
<evidence type="ECO:0000256" key="9">
    <source>
        <dbReference type="ARBA" id="ARBA00023134"/>
    </source>
</evidence>
<evidence type="ECO:0000256" key="4">
    <source>
        <dbReference type="ARBA" id="ARBA00022475"/>
    </source>
</evidence>
<evidence type="ECO:0000256" key="16">
    <source>
        <dbReference type="RuleBase" id="RU003431"/>
    </source>
</evidence>
<dbReference type="PROSITE" id="PS50011">
    <property type="entry name" value="PROTEIN_KINASE_DOM"/>
    <property type="match status" value="1"/>
</dbReference>
<evidence type="ECO:0000259" key="18">
    <source>
        <dbReference type="PROSITE" id="PS50011"/>
    </source>
</evidence>
<evidence type="ECO:0000256" key="17">
    <source>
        <dbReference type="SAM" id="SignalP"/>
    </source>
</evidence>